<evidence type="ECO:0000256" key="1">
    <source>
        <dbReference type="ARBA" id="ARBA00006171"/>
    </source>
</evidence>
<evidence type="ECO:0000256" key="11">
    <source>
        <dbReference type="PIRSR" id="PIRSR610972-2"/>
    </source>
</evidence>
<dbReference type="InterPro" id="IPR023198">
    <property type="entry name" value="PGP-like_dom2"/>
</dbReference>
<evidence type="ECO:0000256" key="12">
    <source>
        <dbReference type="PIRSR" id="PIRSR610972-3"/>
    </source>
</evidence>
<feature type="binding site" evidence="12">
    <location>
        <position position="9"/>
    </location>
    <ligand>
        <name>Mg(2+)</name>
        <dbReference type="ChEBI" id="CHEBI:18420"/>
    </ligand>
</feature>
<gene>
    <name evidence="14" type="primary">pgmB</name>
    <name evidence="14" type="ORF">IAB77_00785</name>
</gene>
<dbReference type="NCBIfam" id="TIGR02009">
    <property type="entry name" value="PGMB-YQAB-SF"/>
    <property type="match status" value="1"/>
</dbReference>
<reference evidence="14" key="2">
    <citation type="journal article" date="2021" name="PeerJ">
        <title>Extensive microbial diversity within the chicken gut microbiome revealed by metagenomics and culture.</title>
        <authorList>
            <person name="Gilroy R."/>
            <person name="Ravi A."/>
            <person name="Getino M."/>
            <person name="Pursley I."/>
            <person name="Horton D.L."/>
            <person name="Alikhan N.F."/>
            <person name="Baker D."/>
            <person name="Gharbi K."/>
            <person name="Hall N."/>
            <person name="Watson M."/>
            <person name="Adriaenssens E.M."/>
            <person name="Foster-Nyarko E."/>
            <person name="Jarju S."/>
            <person name="Secka A."/>
            <person name="Antonio M."/>
            <person name="Oren A."/>
            <person name="Chaudhuri R.R."/>
            <person name="La Ragione R."/>
            <person name="Hildebrand F."/>
            <person name="Pallen M.J."/>
        </authorList>
    </citation>
    <scope>NUCLEOTIDE SEQUENCE</scope>
    <source>
        <strain evidence="14">ChiBcolR7-354</strain>
    </source>
</reference>
<dbReference type="InterPro" id="IPR010976">
    <property type="entry name" value="B-phosphoglucomutase_hydrolase"/>
</dbReference>
<evidence type="ECO:0000256" key="5">
    <source>
        <dbReference type="ARBA" id="ARBA00023235"/>
    </source>
</evidence>
<feature type="binding site" evidence="11">
    <location>
        <position position="52"/>
    </location>
    <ligand>
        <name>substrate</name>
    </ligand>
</feature>
<comment type="similarity">
    <text evidence="1">Belongs to the HAD-like hydrolase superfamily. CbbY/CbbZ/Gph/YieH family.</text>
</comment>
<dbReference type="PANTHER" id="PTHR46193">
    <property type="entry name" value="6-PHOSPHOGLUCONATE PHOSPHATASE"/>
    <property type="match status" value="1"/>
</dbReference>
<comment type="catalytic activity">
    <reaction evidence="7">
        <text>beta-D-glucose 1-phosphate = beta-D-glucose 6-phosphate</text>
        <dbReference type="Rhea" id="RHEA:20113"/>
        <dbReference type="ChEBI" id="CHEBI:57684"/>
        <dbReference type="ChEBI" id="CHEBI:58247"/>
        <dbReference type="EC" id="5.4.2.6"/>
    </reaction>
</comment>
<dbReference type="GO" id="GO:0008801">
    <property type="term" value="F:beta-phosphoglucomutase activity"/>
    <property type="evidence" value="ECO:0007669"/>
    <property type="project" value="UniProtKB-EC"/>
</dbReference>
<keyword evidence="2" id="KW-0597">Phosphoprotein</keyword>
<dbReference type="PANTHER" id="PTHR46193:SF18">
    <property type="entry name" value="HEXITOL PHOSPHATASE B"/>
    <property type="match status" value="1"/>
</dbReference>
<feature type="binding site" evidence="11">
    <location>
        <position position="76"/>
    </location>
    <ligand>
        <name>substrate</name>
    </ligand>
</feature>
<evidence type="ECO:0000256" key="2">
    <source>
        <dbReference type="ARBA" id="ARBA00022553"/>
    </source>
</evidence>
<evidence type="ECO:0000256" key="3">
    <source>
        <dbReference type="ARBA" id="ARBA00022723"/>
    </source>
</evidence>
<dbReference type="SUPFAM" id="SSF56784">
    <property type="entry name" value="HAD-like"/>
    <property type="match status" value="1"/>
</dbReference>
<feature type="binding site" evidence="12">
    <location>
        <position position="169"/>
    </location>
    <ligand>
        <name>Mg(2+)</name>
        <dbReference type="ChEBI" id="CHEBI:18420"/>
    </ligand>
</feature>
<dbReference type="SFLD" id="SFLDG01129">
    <property type="entry name" value="C1.5:_HAD__Beta-PGM__Phosphata"/>
    <property type="match status" value="1"/>
</dbReference>
<dbReference type="SFLD" id="SFLDS00003">
    <property type="entry name" value="Haloacid_Dehalogenase"/>
    <property type="match status" value="1"/>
</dbReference>
<dbReference type="NCBIfam" id="TIGR01509">
    <property type="entry name" value="HAD-SF-IA-v3"/>
    <property type="match status" value="1"/>
</dbReference>
<name>A0A9D0ZE62_9FIRM</name>
<dbReference type="EC" id="5.4.2.6" evidence="8"/>
<dbReference type="SFLD" id="SFLDG01135">
    <property type="entry name" value="C1.5.6:_HAD__Beta-PGM__Phospha"/>
    <property type="match status" value="1"/>
</dbReference>
<proteinExistence type="inferred from homology"/>
<comment type="caution">
    <text evidence="14">The sequence shown here is derived from an EMBL/GenBank/DDBJ whole genome shotgun (WGS) entry which is preliminary data.</text>
</comment>
<keyword evidence="5 14" id="KW-0413">Isomerase</keyword>
<evidence type="ECO:0000256" key="8">
    <source>
        <dbReference type="ARBA" id="ARBA00044968"/>
    </source>
</evidence>
<sequence>MRYAGVIFDLDGVLCSTDRFHFEAWKQTAREVNAPFDERINQRLRGVSRMESLEIILGGSPLSLSEDEKLRLAEEKNERYRALLKNLTHSDLVPGAEETLAALRAAGVKLAVGSSSKNAVFILERLGARELFDAVCDGTMILRSKPDPEVFLKAAEMLGEAPRRCLVVEDAAAGLEAARSGGMDCAIIGGADMPFEPEHRIDGLGELRAIVLG</sequence>
<dbReference type="InterPro" id="IPR023214">
    <property type="entry name" value="HAD_sf"/>
</dbReference>
<feature type="site" description="Important for catalytic activity and assists the phosphoryl transfer reaction to Asp8 by balancing charge and orienting the reacting groups" evidence="13">
    <location>
        <position position="145"/>
    </location>
</feature>
<evidence type="ECO:0000256" key="13">
    <source>
        <dbReference type="PIRSR" id="PIRSR610972-4"/>
    </source>
</evidence>
<evidence type="ECO:0000256" key="10">
    <source>
        <dbReference type="PIRSR" id="PIRSR610972-1"/>
    </source>
</evidence>
<dbReference type="CDD" id="cd02598">
    <property type="entry name" value="HAD_BPGM"/>
    <property type="match status" value="1"/>
</dbReference>
<feature type="binding site" evidence="12">
    <location>
        <position position="170"/>
    </location>
    <ligand>
        <name>Mg(2+)</name>
        <dbReference type="ChEBI" id="CHEBI:18420"/>
    </ligand>
</feature>
<dbReference type="GO" id="GO:0005975">
    <property type="term" value="P:carbohydrate metabolic process"/>
    <property type="evidence" value="ECO:0007669"/>
    <property type="project" value="InterPro"/>
</dbReference>
<feature type="active site" description="Nucleophile" evidence="10">
    <location>
        <position position="9"/>
    </location>
</feature>
<evidence type="ECO:0000313" key="15">
    <source>
        <dbReference type="Proteomes" id="UP000824262"/>
    </source>
</evidence>
<organism evidence="14 15">
    <name type="scientific">Candidatus Scatomorpha intestinavium</name>
    <dbReference type="NCBI Taxonomy" id="2840922"/>
    <lineage>
        <taxon>Bacteria</taxon>
        <taxon>Bacillati</taxon>
        <taxon>Bacillota</taxon>
        <taxon>Clostridia</taxon>
        <taxon>Eubacteriales</taxon>
        <taxon>Candidatus Scatomorpha</taxon>
    </lineage>
</organism>
<reference evidence="14" key="1">
    <citation type="submission" date="2020-10" db="EMBL/GenBank/DDBJ databases">
        <authorList>
            <person name="Gilroy R."/>
        </authorList>
    </citation>
    <scope>NUCLEOTIDE SEQUENCE</scope>
    <source>
        <strain evidence="14">ChiBcolR7-354</strain>
    </source>
</reference>
<feature type="binding site" evidence="11">
    <location>
        <begin position="9"/>
        <end position="11"/>
    </location>
    <ligand>
        <name>substrate</name>
    </ligand>
</feature>
<dbReference type="AlphaFoldDB" id="A0A9D0ZE62"/>
<evidence type="ECO:0000256" key="9">
    <source>
        <dbReference type="ARBA" id="ARBA00044991"/>
    </source>
</evidence>
<dbReference type="Gene3D" id="1.10.150.240">
    <property type="entry name" value="Putative phosphatase, domain 2"/>
    <property type="match status" value="1"/>
</dbReference>
<keyword evidence="6" id="KW-0119">Carbohydrate metabolism</keyword>
<feature type="binding site" evidence="11">
    <location>
        <position position="145"/>
    </location>
    <ligand>
        <name>substrate</name>
    </ligand>
</feature>
<feature type="site" description="Important for catalytic activity and assists the phosphoryl transfer reaction to Asp8 by balancing charge and orienting the reacting groups" evidence="13">
    <location>
        <position position="114"/>
    </location>
</feature>
<accession>A0A9D0ZE62</accession>
<evidence type="ECO:0000256" key="4">
    <source>
        <dbReference type="ARBA" id="ARBA00022842"/>
    </source>
</evidence>
<evidence type="ECO:0000256" key="6">
    <source>
        <dbReference type="ARBA" id="ARBA00023277"/>
    </source>
</evidence>
<dbReference type="InterPro" id="IPR051600">
    <property type="entry name" value="Beta-PGM-like"/>
</dbReference>
<dbReference type="InterPro" id="IPR036412">
    <property type="entry name" value="HAD-like_sf"/>
</dbReference>
<dbReference type="InterPro" id="IPR010972">
    <property type="entry name" value="Beta-PGM"/>
</dbReference>
<evidence type="ECO:0000313" key="14">
    <source>
        <dbReference type="EMBL" id="HIQ77776.1"/>
    </source>
</evidence>
<keyword evidence="4 12" id="KW-0460">Magnesium</keyword>
<feature type="active site" description="Proton donor/acceptor" evidence="10">
    <location>
        <position position="11"/>
    </location>
</feature>
<dbReference type="EMBL" id="DVGA01000011">
    <property type="protein sequence ID" value="HIQ77776.1"/>
    <property type="molecule type" value="Genomic_DNA"/>
</dbReference>
<dbReference type="GO" id="GO:0000287">
    <property type="term" value="F:magnesium ion binding"/>
    <property type="evidence" value="ECO:0007669"/>
    <property type="project" value="InterPro"/>
</dbReference>
<protein>
    <recommendedName>
        <fullName evidence="9">Beta-phosphoglucomutase</fullName>
        <ecNumber evidence="8">5.4.2.6</ecNumber>
    </recommendedName>
</protein>
<feature type="binding site" evidence="11">
    <location>
        <begin position="114"/>
        <end position="118"/>
    </location>
    <ligand>
        <name>substrate</name>
    </ligand>
</feature>
<dbReference type="Gene3D" id="3.40.50.1000">
    <property type="entry name" value="HAD superfamily/HAD-like"/>
    <property type="match status" value="1"/>
</dbReference>
<keyword evidence="3 12" id="KW-0479">Metal-binding</keyword>
<feature type="binding site" evidence="12">
    <location>
        <position position="11"/>
    </location>
    <ligand>
        <name>Mg(2+)</name>
        <dbReference type="ChEBI" id="CHEBI:18420"/>
    </ligand>
</feature>
<evidence type="ECO:0000256" key="7">
    <source>
        <dbReference type="ARBA" id="ARBA00044926"/>
    </source>
</evidence>
<dbReference type="Pfam" id="PF00702">
    <property type="entry name" value="Hydrolase"/>
    <property type="match status" value="1"/>
</dbReference>
<feature type="binding site" evidence="11">
    <location>
        <position position="25"/>
    </location>
    <ligand>
        <name>substrate</name>
    </ligand>
</feature>
<feature type="binding site" evidence="11">
    <location>
        <begin position="44"/>
        <end position="49"/>
    </location>
    <ligand>
        <name>substrate</name>
    </ligand>
</feature>
<comment type="cofactor">
    <cofactor evidence="12">
        <name>Mg(2+)</name>
        <dbReference type="ChEBI" id="CHEBI:18420"/>
    </cofactor>
    <text evidence="12">Binds 2 magnesium ions per subunit.</text>
</comment>
<dbReference type="NCBIfam" id="TIGR01990">
    <property type="entry name" value="bPGM"/>
    <property type="match status" value="1"/>
</dbReference>
<dbReference type="InterPro" id="IPR006439">
    <property type="entry name" value="HAD-SF_hydro_IA"/>
</dbReference>
<dbReference type="Proteomes" id="UP000824262">
    <property type="component" value="Unassembled WGS sequence"/>
</dbReference>